<dbReference type="STRING" id="176279.SERP0399"/>
<dbReference type="HOGENOM" id="CLU_190771_0_0_9"/>
<dbReference type="EMBL" id="CP000029">
    <property type="protein sequence ID" value="AAW53788.1"/>
    <property type="molecule type" value="Genomic_DNA"/>
</dbReference>
<reference evidence="1 2" key="1">
    <citation type="journal article" date="2005" name="J. Bacteriol.">
        <title>Insights on evolution of virulence and resistance from the complete genome analysis of an early methicillin-resistant Staphylococcus aureus strain and a biofilm-producing methicillin-resistant Staphylococcus epidermidis strain.</title>
        <authorList>
            <person name="Gill S.R."/>
            <person name="Fouts D.E."/>
            <person name="Archer G.L."/>
            <person name="Mongodin E.F."/>
            <person name="Deboy R.T."/>
            <person name="Ravel J."/>
            <person name="Paulsen I.T."/>
            <person name="Kolonay J.F."/>
            <person name="Brinkac L."/>
            <person name="Beanan M."/>
            <person name="Dodson R.J."/>
            <person name="Daugherty S.C."/>
            <person name="Madupu R."/>
            <person name="Angiuoli S.V."/>
            <person name="Durkin A.S."/>
            <person name="Haft D.H."/>
            <person name="Vamathevan J."/>
            <person name="Khouri H."/>
            <person name="Utterback T."/>
            <person name="Lee C."/>
            <person name="Dimitrov G."/>
            <person name="Jiang L."/>
            <person name="Qin H."/>
            <person name="Weidman J."/>
            <person name="Tran K."/>
            <person name="Kang K."/>
            <person name="Hance I.R."/>
            <person name="Nelson K.E."/>
            <person name="Fraser C.M."/>
        </authorList>
    </citation>
    <scope>NUCLEOTIDE SEQUENCE [LARGE SCALE GENOMIC DNA]</scope>
    <source>
        <strain evidence="2">ATCC 35984 / RP62A</strain>
    </source>
</reference>
<dbReference type="Proteomes" id="UP000000531">
    <property type="component" value="Chromosome"/>
</dbReference>
<organism evidence="1 2">
    <name type="scientific">Staphylococcus epidermidis (strain ATCC 35984 / DSM 28319 / BCRC 17069 / CCUG 31568 / BM 3577 / RP62A)</name>
    <dbReference type="NCBI Taxonomy" id="176279"/>
    <lineage>
        <taxon>Bacteria</taxon>
        <taxon>Bacillati</taxon>
        <taxon>Bacillota</taxon>
        <taxon>Bacilli</taxon>
        <taxon>Bacillales</taxon>
        <taxon>Staphylococcaceae</taxon>
        <taxon>Staphylococcus</taxon>
    </lineage>
</organism>
<evidence type="ECO:0000313" key="1">
    <source>
        <dbReference type="EMBL" id="AAW53788.1"/>
    </source>
</evidence>
<gene>
    <name evidence="1" type="ordered locus">SERP0399</name>
</gene>
<name>Q5HQZ7_STAEQ</name>
<proteinExistence type="predicted"/>
<protein>
    <submittedName>
        <fullName evidence="1">Uncharacterized protein</fullName>
    </submittedName>
</protein>
<accession>Q5HQZ7</accession>
<dbReference type="KEGG" id="ser:SERP0399"/>
<keyword evidence="2" id="KW-1185">Reference proteome</keyword>
<evidence type="ECO:0000313" key="2">
    <source>
        <dbReference type="Proteomes" id="UP000000531"/>
    </source>
</evidence>
<sequence>MMKTLFLIINIVLLKRFLLKLVGISFFMKVGIIKYFDVLLLLDKTFIKFPKNMKKLLKKENRVYNIDVNDNHYHYHYFRILTLYIFNI</sequence>
<dbReference type="AlphaFoldDB" id="Q5HQZ7"/>